<dbReference type="GO" id="GO:0004177">
    <property type="term" value="F:aminopeptidase activity"/>
    <property type="evidence" value="ECO:0007669"/>
    <property type="project" value="UniProtKB-KW"/>
</dbReference>
<dbReference type="EMBL" id="FQWF01000011">
    <property type="protein sequence ID" value="SHG90225.1"/>
    <property type="molecule type" value="Genomic_DNA"/>
</dbReference>
<dbReference type="SUPFAM" id="SSF53474">
    <property type="entry name" value="alpha/beta-Hydrolases"/>
    <property type="match status" value="1"/>
</dbReference>
<dbReference type="Gene3D" id="3.40.50.1820">
    <property type="entry name" value="alpha/beta hydrolase"/>
    <property type="match status" value="1"/>
</dbReference>
<evidence type="ECO:0000256" key="1">
    <source>
        <dbReference type="ARBA" id="ARBA00022801"/>
    </source>
</evidence>
<accession>A0A1M5NLA5</accession>
<dbReference type="OrthoDB" id="9812921at2"/>
<organism evidence="5 6">
    <name type="scientific">Flavobacterium micromati</name>
    <dbReference type="NCBI Taxonomy" id="229205"/>
    <lineage>
        <taxon>Bacteria</taxon>
        <taxon>Pseudomonadati</taxon>
        <taxon>Bacteroidota</taxon>
        <taxon>Flavobacteriia</taxon>
        <taxon>Flavobacteriales</taxon>
        <taxon>Flavobacteriaceae</taxon>
        <taxon>Flavobacterium</taxon>
    </lineage>
</organism>
<sequence length="722" mass="81185">MREFSVLLFFIATLHTSFAQTTTEPVIITDMLKIKTISNITLTKDGTKAAFTVTSIVADQNNTQDYKYNTQIYSASTVKTAVPVQLTTSKEDAIKPAWSPDGKQLAFTRSVADKSQIFILSMDGGEPIQLTSFKYGAKNPKWSPDGNKILFSSSISLQELIKDSILNKPHSIPTWTMEKPGFNKNEHLLPNNSKPNPNGDLSEIRAYLDKNAIDKKAIVLNKLNFQNESSISSEMNFNYFFDINTTKDSLPRLLTKGFYNLTDAEYTPDGKQILFSGAIDSIQNPDRSLESAIYLADSDGGNFKMIVGEKDKRYSNASLSHSGKLVAFLSSNTSFVSVPKLAIMPINGTEKDMVTIPFDREKSNLTWSTNDKYLYFTAQSNGGTTLNRVNISTKEVEALSSTEIGITSYDIVNNTLVYSKTEVQNPSELYFTNSDFKKHRKGSNFNDWVLNKKLSIPEKNTFINELGMTIEYWVMKPINYKEGEKYPLLLEIHGGPSAMWGPGQESMWHEYQYFCSKGYGVVYSNPRGSGGYGLDFLRGNINDWGKGPSSDVLTALDKTVEQGWADPANLLITGGSYAGYLTAWIISHDNRFKAACAQRGVYDLPTFFGEGNAWRLVPNYFGGYPWEPKVKEILIRESPSTYVENIKTPLIIFHGGNDRRTGFVQGEMMFRSLKVLGCPVEYVVHPGATHEITRTGDNRQRMDQMLRTFEFFERYIDKNKDN</sequence>
<feature type="signal peptide" evidence="3">
    <location>
        <begin position="1"/>
        <end position="19"/>
    </location>
</feature>
<protein>
    <submittedName>
        <fullName evidence="5">Dipeptidyl aminopeptidase/acylaminoacyl peptidase</fullName>
    </submittedName>
</protein>
<name>A0A1M5NLA5_9FLAO</name>
<feature type="chain" id="PRO_5013019648" evidence="3">
    <location>
        <begin position="20"/>
        <end position="722"/>
    </location>
</feature>
<keyword evidence="5" id="KW-0645">Protease</keyword>
<dbReference type="SUPFAM" id="SSF82171">
    <property type="entry name" value="DPP6 N-terminal domain-like"/>
    <property type="match status" value="1"/>
</dbReference>
<gene>
    <name evidence="5" type="ORF">SAMN05444372_111117</name>
</gene>
<dbReference type="GO" id="GO:0006508">
    <property type="term" value="P:proteolysis"/>
    <property type="evidence" value="ECO:0007669"/>
    <property type="project" value="InterPro"/>
</dbReference>
<keyword evidence="6" id="KW-1185">Reference proteome</keyword>
<dbReference type="InterPro" id="IPR011659">
    <property type="entry name" value="WD40"/>
</dbReference>
<evidence type="ECO:0000313" key="5">
    <source>
        <dbReference type="EMBL" id="SHG90225.1"/>
    </source>
</evidence>
<dbReference type="PANTHER" id="PTHR42776">
    <property type="entry name" value="SERINE PEPTIDASE S9 FAMILY MEMBER"/>
    <property type="match status" value="1"/>
</dbReference>
<evidence type="ECO:0000256" key="3">
    <source>
        <dbReference type="SAM" id="SignalP"/>
    </source>
</evidence>
<keyword evidence="2" id="KW-0720">Serine protease</keyword>
<dbReference type="Gene3D" id="2.120.10.30">
    <property type="entry name" value="TolB, C-terminal domain"/>
    <property type="match status" value="2"/>
</dbReference>
<evidence type="ECO:0000313" key="6">
    <source>
        <dbReference type="Proteomes" id="UP000184020"/>
    </source>
</evidence>
<dbReference type="InterPro" id="IPR001375">
    <property type="entry name" value="Peptidase_S9_cat"/>
</dbReference>
<reference evidence="6" key="1">
    <citation type="submission" date="2016-11" db="EMBL/GenBank/DDBJ databases">
        <authorList>
            <person name="Varghese N."/>
            <person name="Submissions S."/>
        </authorList>
    </citation>
    <scope>NUCLEOTIDE SEQUENCE [LARGE SCALE GENOMIC DNA]</scope>
    <source>
        <strain evidence="6">DSM 17659</strain>
    </source>
</reference>
<dbReference type="Pfam" id="PF00326">
    <property type="entry name" value="Peptidase_S9"/>
    <property type="match status" value="1"/>
</dbReference>
<dbReference type="AlphaFoldDB" id="A0A1M5NLA5"/>
<dbReference type="GO" id="GO:0004252">
    <property type="term" value="F:serine-type endopeptidase activity"/>
    <property type="evidence" value="ECO:0007669"/>
    <property type="project" value="TreeGrafter"/>
</dbReference>
<feature type="domain" description="Peptidase S9 prolyl oligopeptidase catalytic" evidence="4">
    <location>
        <begin position="509"/>
        <end position="718"/>
    </location>
</feature>
<dbReference type="InterPro" id="IPR011042">
    <property type="entry name" value="6-blade_b-propeller_TolB-like"/>
</dbReference>
<dbReference type="Proteomes" id="UP000184020">
    <property type="component" value="Unassembled WGS sequence"/>
</dbReference>
<dbReference type="STRING" id="229205.SAMN05444372_111117"/>
<evidence type="ECO:0000256" key="2">
    <source>
        <dbReference type="ARBA" id="ARBA00022825"/>
    </source>
</evidence>
<proteinExistence type="predicted"/>
<keyword evidence="3" id="KW-0732">Signal</keyword>
<evidence type="ECO:0000259" key="4">
    <source>
        <dbReference type="Pfam" id="PF00326"/>
    </source>
</evidence>
<dbReference type="RefSeq" id="WP_073020897.1">
    <property type="nucleotide sequence ID" value="NZ_FQWF01000011.1"/>
</dbReference>
<keyword evidence="5" id="KW-0031">Aminopeptidase</keyword>
<dbReference type="PANTHER" id="PTHR42776:SF27">
    <property type="entry name" value="DIPEPTIDYL PEPTIDASE FAMILY MEMBER 6"/>
    <property type="match status" value="1"/>
</dbReference>
<dbReference type="InterPro" id="IPR029058">
    <property type="entry name" value="AB_hydrolase_fold"/>
</dbReference>
<keyword evidence="1" id="KW-0378">Hydrolase</keyword>
<dbReference type="Pfam" id="PF07676">
    <property type="entry name" value="PD40"/>
    <property type="match status" value="2"/>
</dbReference>